<evidence type="ECO:0000313" key="2">
    <source>
        <dbReference type="Proteomes" id="UP000003882"/>
    </source>
</evidence>
<protein>
    <submittedName>
        <fullName evidence="1">Uncharacterized protein</fullName>
    </submittedName>
</protein>
<dbReference type="EMBL" id="ABXY01000001">
    <property type="protein sequence ID" value="EEB22528.1"/>
    <property type="molecule type" value="Genomic_DNA"/>
</dbReference>
<gene>
    <name evidence="1" type="ORF">BIFCAT_00164</name>
</gene>
<name>B6XSG4_9BIFI</name>
<reference evidence="1 2" key="1">
    <citation type="submission" date="2008-10" db="EMBL/GenBank/DDBJ databases">
        <title>Draft genome sequence of Bifidobacterium catenulatum (DSM 16992).</title>
        <authorList>
            <person name="Sudarsanam P."/>
            <person name="Ley R."/>
            <person name="Guruge J."/>
            <person name="Turnbaugh P.J."/>
            <person name="Mahowald M."/>
            <person name="Liep D."/>
            <person name="Gordon J."/>
        </authorList>
    </citation>
    <scope>NUCLEOTIDE SEQUENCE [LARGE SCALE GENOMIC DNA]</scope>
    <source>
        <strain evidence="1 2">DSM 16992</strain>
    </source>
</reference>
<dbReference type="Proteomes" id="UP000003882">
    <property type="component" value="Unassembled WGS sequence"/>
</dbReference>
<accession>B6XSG4</accession>
<proteinExistence type="predicted"/>
<comment type="caution">
    <text evidence="1">The sequence shown here is derived from an EMBL/GenBank/DDBJ whole genome shotgun (WGS) entry which is preliminary data.</text>
</comment>
<reference evidence="1 2" key="2">
    <citation type="submission" date="2008-10" db="EMBL/GenBank/DDBJ databases">
        <authorList>
            <person name="Fulton L."/>
            <person name="Clifton S."/>
            <person name="Fulton B."/>
            <person name="Xu J."/>
            <person name="Minx P."/>
            <person name="Pepin K.H."/>
            <person name="Johnson M."/>
            <person name="Bhonagiri V."/>
            <person name="Nash W.E."/>
            <person name="Mardis E.R."/>
            <person name="Wilson R.K."/>
        </authorList>
    </citation>
    <scope>NUCLEOTIDE SEQUENCE [LARGE SCALE GENOMIC DNA]</scope>
    <source>
        <strain evidence="1 2">DSM 16992</strain>
    </source>
</reference>
<evidence type="ECO:0000313" key="1">
    <source>
        <dbReference type="EMBL" id="EEB22528.1"/>
    </source>
</evidence>
<dbReference type="AlphaFoldDB" id="B6XSG4"/>
<sequence length="42" mass="4868">MLRAVRGFSYDFRVRLSASDFPTFAFICSDLLVFAKIHKDLL</sequence>
<organism evidence="1 2">
    <name type="scientific">Bifidobacterium catenulatum DSM 16992 = JCM 1194 = LMG 11043</name>
    <dbReference type="NCBI Taxonomy" id="566552"/>
    <lineage>
        <taxon>Bacteria</taxon>
        <taxon>Bacillati</taxon>
        <taxon>Actinomycetota</taxon>
        <taxon>Actinomycetes</taxon>
        <taxon>Bifidobacteriales</taxon>
        <taxon>Bifidobacteriaceae</taxon>
        <taxon>Bifidobacterium</taxon>
    </lineage>
</organism>